<feature type="compositionally biased region" description="Basic and acidic residues" evidence="4">
    <location>
        <begin position="289"/>
        <end position="319"/>
    </location>
</feature>
<keyword evidence="1" id="KW-0677">Repeat</keyword>
<dbReference type="InterPro" id="IPR011989">
    <property type="entry name" value="ARM-like"/>
</dbReference>
<evidence type="ECO:0000256" key="4">
    <source>
        <dbReference type="SAM" id="MobiDB-lite"/>
    </source>
</evidence>
<feature type="compositionally biased region" description="Low complexity" evidence="4">
    <location>
        <begin position="1014"/>
        <end position="1026"/>
    </location>
</feature>
<dbReference type="PROSITE" id="PS50896">
    <property type="entry name" value="LISH"/>
    <property type="match status" value="1"/>
</dbReference>
<evidence type="ECO:0000313" key="6">
    <source>
        <dbReference type="Proteomes" id="UP000001514"/>
    </source>
</evidence>
<dbReference type="InterPro" id="IPR016024">
    <property type="entry name" value="ARM-type_fold"/>
</dbReference>
<dbReference type="InterPro" id="IPR006594">
    <property type="entry name" value="LisH"/>
</dbReference>
<keyword evidence="3" id="KW-0175">Coiled coil</keyword>
<evidence type="ECO:0000256" key="2">
    <source>
        <dbReference type="PROSITE-ProRule" id="PRU00103"/>
    </source>
</evidence>
<dbReference type="PANTHER" id="PTHR32059">
    <property type="entry name" value="RAB11-BINDING PROTEIN RELCH"/>
    <property type="match status" value="1"/>
</dbReference>
<dbReference type="FunCoup" id="D8T8Z6">
    <property type="interactions" value="3756"/>
</dbReference>
<dbReference type="GO" id="GO:0032367">
    <property type="term" value="P:intracellular cholesterol transport"/>
    <property type="evidence" value="ECO:0007669"/>
    <property type="project" value="InterPro"/>
</dbReference>
<gene>
    <name evidence="5" type="ORF">SELMODRAFT_430305</name>
</gene>
<dbReference type="STRING" id="88036.D8T8Z6"/>
<accession>D8T8Z6</accession>
<dbReference type="InterPro" id="IPR000357">
    <property type="entry name" value="HEAT"/>
</dbReference>
<feature type="region of interest" description="Disordered" evidence="4">
    <location>
        <begin position="288"/>
        <end position="341"/>
    </location>
</feature>
<dbReference type="PROSITE" id="PS50077">
    <property type="entry name" value="HEAT_REPEAT"/>
    <property type="match status" value="2"/>
</dbReference>
<evidence type="ECO:0000256" key="1">
    <source>
        <dbReference type="ARBA" id="ARBA00022737"/>
    </source>
</evidence>
<dbReference type="InterPro" id="IPR021133">
    <property type="entry name" value="HEAT_type_2"/>
</dbReference>
<dbReference type="HOGENOM" id="CLU_006254_1_0_1"/>
<feature type="compositionally biased region" description="Polar residues" evidence="4">
    <location>
        <begin position="119"/>
        <end position="130"/>
    </location>
</feature>
<dbReference type="InParanoid" id="D8T8Z6"/>
<dbReference type="SMART" id="SM00667">
    <property type="entry name" value="LisH"/>
    <property type="match status" value="1"/>
</dbReference>
<evidence type="ECO:0000256" key="3">
    <source>
        <dbReference type="SAM" id="Coils"/>
    </source>
</evidence>
<dbReference type="Gramene" id="EFJ06922">
    <property type="protein sequence ID" value="EFJ06922"/>
    <property type="gene ID" value="SELMODRAFT_430305"/>
</dbReference>
<dbReference type="GO" id="GO:0005802">
    <property type="term" value="C:trans-Golgi network"/>
    <property type="evidence" value="ECO:0000318"/>
    <property type="project" value="GO_Central"/>
</dbReference>
<reference evidence="5 6" key="1">
    <citation type="journal article" date="2011" name="Science">
        <title>The Selaginella genome identifies genetic changes associated with the evolution of vascular plants.</title>
        <authorList>
            <person name="Banks J.A."/>
            <person name="Nishiyama T."/>
            <person name="Hasebe M."/>
            <person name="Bowman J.L."/>
            <person name="Gribskov M."/>
            <person name="dePamphilis C."/>
            <person name="Albert V.A."/>
            <person name="Aono N."/>
            <person name="Aoyama T."/>
            <person name="Ambrose B.A."/>
            <person name="Ashton N.W."/>
            <person name="Axtell M.J."/>
            <person name="Barker E."/>
            <person name="Barker M.S."/>
            <person name="Bennetzen J.L."/>
            <person name="Bonawitz N.D."/>
            <person name="Chapple C."/>
            <person name="Cheng C."/>
            <person name="Correa L.G."/>
            <person name="Dacre M."/>
            <person name="DeBarry J."/>
            <person name="Dreyer I."/>
            <person name="Elias M."/>
            <person name="Engstrom E.M."/>
            <person name="Estelle M."/>
            <person name="Feng L."/>
            <person name="Finet C."/>
            <person name="Floyd S.K."/>
            <person name="Frommer W.B."/>
            <person name="Fujita T."/>
            <person name="Gramzow L."/>
            <person name="Gutensohn M."/>
            <person name="Harholt J."/>
            <person name="Hattori M."/>
            <person name="Heyl A."/>
            <person name="Hirai T."/>
            <person name="Hiwatashi Y."/>
            <person name="Ishikawa M."/>
            <person name="Iwata M."/>
            <person name="Karol K.G."/>
            <person name="Koehler B."/>
            <person name="Kolukisaoglu U."/>
            <person name="Kubo M."/>
            <person name="Kurata T."/>
            <person name="Lalonde S."/>
            <person name="Li K."/>
            <person name="Li Y."/>
            <person name="Litt A."/>
            <person name="Lyons E."/>
            <person name="Manning G."/>
            <person name="Maruyama T."/>
            <person name="Michael T.P."/>
            <person name="Mikami K."/>
            <person name="Miyazaki S."/>
            <person name="Morinaga S."/>
            <person name="Murata T."/>
            <person name="Mueller-Roeber B."/>
            <person name="Nelson D.R."/>
            <person name="Obara M."/>
            <person name="Oguri Y."/>
            <person name="Olmstead R.G."/>
            <person name="Onodera N."/>
            <person name="Petersen B.L."/>
            <person name="Pils B."/>
            <person name="Prigge M."/>
            <person name="Rensing S.A."/>
            <person name="Riano-Pachon D.M."/>
            <person name="Roberts A.W."/>
            <person name="Sato Y."/>
            <person name="Scheller H.V."/>
            <person name="Schulz B."/>
            <person name="Schulz C."/>
            <person name="Shakirov E.V."/>
            <person name="Shibagaki N."/>
            <person name="Shinohara N."/>
            <person name="Shippen D.E."/>
            <person name="Soerensen I."/>
            <person name="Sotooka R."/>
            <person name="Sugimoto N."/>
            <person name="Sugita M."/>
            <person name="Sumikawa N."/>
            <person name="Tanurdzic M."/>
            <person name="Theissen G."/>
            <person name="Ulvskov P."/>
            <person name="Wakazuki S."/>
            <person name="Weng J.K."/>
            <person name="Willats W.W."/>
            <person name="Wipf D."/>
            <person name="Wolf P.G."/>
            <person name="Yang L."/>
            <person name="Zimmer A.D."/>
            <person name="Zhu Q."/>
            <person name="Mitros T."/>
            <person name="Hellsten U."/>
            <person name="Loque D."/>
            <person name="Otillar R."/>
            <person name="Salamov A."/>
            <person name="Schmutz J."/>
            <person name="Shapiro H."/>
            <person name="Lindquist E."/>
            <person name="Lucas S."/>
            <person name="Rokhsar D."/>
            <person name="Grigoriev I.V."/>
        </authorList>
    </citation>
    <scope>NUCLEOTIDE SEQUENCE [LARGE SCALE GENOMIC DNA]</scope>
</reference>
<organism evidence="6">
    <name type="scientific">Selaginella moellendorffii</name>
    <name type="common">Spikemoss</name>
    <dbReference type="NCBI Taxonomy" id="88036"/>
    <lineage>
        <taxon>Eukaryota</taxon>
        <taxon>Viridiplantae</taxon>
        <taxon>Streptophyta</taxon>
        <taxon>Embryophyta</taxon>
        <taxon>Tracheophyta</taxon>
        <taxon>Lycopodiopsida</taxon>
        <taxon>Selaginellales</taxon>
        <taxon>Selaginellaceae</taxon>
        <taxon>Selaginella</taxon>
    </lineage>
</organism>
<evidence type="ECO:0000313" key="5">
    <source>
        <dbReference type="EMBL" id="EFJ06922.1"/>
    </source>
</evidence>
<dbReference type="AlphaFoldDB" id="D8T8Z6"/>
<dbReference type="Gene3D" id="1.25.10.10">
    <property type="entry name" value="Leucine-rich Repeat Variant"/>
    <property type="match status" value="2"/>
</dbReference>
<feature type="region of interest" description="Disordered" evidence="4">
    <location>
        <begin position="102"/>
        <end position="135"/>
    </location>
</feature>
<name>D8T8Z6_SELML</name>
<feature type="compositionally biased region" description="Low complexity" evidence="4">
    <location>
        <begin position="107"/>
        <end position="118"/>
    </location>
</feature>
<dbReference type="InterPro" id="IPR040362">
    <property type="entry name" value="RELCH"/>
</dbReference>
<dbReference type="Proteomes" id="UP000001514">
    <property type="component" value="Unassembled WGS sequence"/>
</dbReference>
<feature type="repeat" description="HEAT" evidence="2">
    <location>
        <begin position="464"/>
        <end position="502"/>
    </location>
</feature>
<sequence>MEIVDGVVDFLLRERYLLSAFELLHELIENGMEDSEAVSKLSQFFADPAVFPSDQLLHVQNLQETDSKKIMEEKAAALERVAVLEYELRLAQEDVKTLQMKLEARSQDPSQDQSNSDQLPQAISSRTQDQIGLHERKDLNGAVKDYLVSAGYKLTAMTFCEEADDQVLDDSGRVPNALQKYYRAYHTSEHETVPSEEPSSAQCDELAEMRDSYEKEKDLLKESLKNAEAEATRSATTVHELREALKQVSEELDASRAEIVSLNSLQERYQSLEADLDNEKVISTVETEEALKSRETVEQSEESHEHQELHGNPSDRESPEVSQPQVSVPEEPSSVKREEDPETIHILAEALPNIVPYVLINHREELLPLMICAIGRHPDGNVRDSLTHILFNLIKRPDENQRRIIMDACISLSTSIGDIRTENELLPQCWEQINHNYEERRLLVAQSCGELGGFVRSDMRSSLILSILEQLIEDPAPVVREAASTNLAKLLPLFPNTDKYTKVEKMMFHLLSDSSAQVVETTLKALVPAVVTWTRCLRYSMKQLVQALFGRMLTIVQRCPPVSGVETSSDSQLRILREREGWNVEVLLRMLIQLVPDLRYACVHSCPFPISESDQTLAFSPENLTQHLQSSTRWEYFDWLAMDFFPILLKLLSMISPKEEALRKIICQLLLRFNDCFGSHFHTMVLRPIFLTAVGDDSLLHFLGSSISNRIEGLKPQTETAQTLAFKCILPLLLVGVLGIPNAHDFDLQGFIKNLILDSSLKHGSWSCVRTPELVETIRFFCSYDRHHEVMTGVLWELVVNSNVSVKVHAALLLREMVPYASTQLVSKQLLPALVTLGSDTNLEVRHTTIPAYGIIAQHFQDEMVSEKIRVQMDAFLDDGSNEAISGVLVVLTASPMGTNVARRRERADVFCEAIRSLDATDLSPTSIRELLLPTIQNLLRDPELLDPAHKEALEVIMRERSGGKFEAITKVVMGAHLNMSSMAMTSFFGDPMASPATSKPAVSSEPSSPSNIQQASTAAQQQDQQEGVLKRMMRTNFWRNDNAS</sequence>
<dbReference type="PANTHER" id="PTHR32059:SF0">
    <property type="entry name" value="RAB11-BINDING PROTEIN RELCH"/>
    <property type="match status" value="1"/>
</dbReference>
<feature type="region of interest" description="Disordered" evidence="4">
    <location>
        <begin position="993"/>
        <end position="1045"/>
    </location>
</feature>
<feature type="compositionally biased region" description="Polar residues" evidence="4">
    <location>
        <begin position="996"/>
        <end position="1013"/>
    </location>
</feature>
<dbReference type="eggNOG" id="KOG0211">
    <property type="taxonomic scope" value="Eukaryota"/>
</dbReference>
<proteinExistence type="predicted"/>
<protein>
    <submittedName>
        <fullName evidence="5">Uncharacterized protein</fullName>
    </submittedName>
</protein>
<feature type="repeat" description="HEAT" evidence="2">
    <location>
        <begin position="830"/>
        <end position="868"/>
    </location>
</feature>
<dbReference type="GO" id="GO:0055037">
    <property type="term" value="C:recycling endosome"/>
    <property type="evidence" value="ECO:0000318"/>
    <property type="project" value="GO_Central"/>
</dbReference>
<dbReference type="EMBL" id="GL377692">
    <property type="protein sequence ID" value="EFJ06922.1"/>
    <property type="molecule type" value="Genomic_DNA"/>
</dbReference>
<dbReference type="SUPFAM" id="SSF48371">
    <property type="entry name" value="ARM repeat"/>
    <property type="match status" value="1"/>
</dbReference>
<dbReference type="OMA" id="RQDLNCA"/>
<keyword evidence="6" id="KW-1185">Reference proteome</keyword>
<feature type="coiled-coil region" evidence="3">
    <location>
        <begin position="203"/>
        <end position="282"/>
    </location>
</feature>
<dbReference type="KEGG" id="smo:SELMODRAFT_430305"/>
<dbReference type="Pfam" id="PF02985">
    <property type="entry name" value="HEAT"/>
    <property type="match status" value="1"/>
</dbReference>